<feature type="transmembrane region" description="Helical" evidence="6">
    <location>
        <begin position="377"/>
        <end position="394"/>
    </location>
</feature>
<organism evidence="9 10">
    <name type="scientific">Mucilaginibacter pedocola</name>
    <dbReference type="NCBI Taxonomy" id="1792845"/>
    <lineage>
        <taxon>Bacteria</taxon>
        <taxon>Pseudomonadati</taxon>
        <taxon>Bacteroidota</taxon>
        <taxon>Sphingobacteriia</taxon>
        <taxon>Sphingobacteriales</taxon>
        <taxon>Sphingobacteriaceae</taxon>
        <taxon>Mucilaginibacter</taxon>
    </lineage>
</organism>
<keyword evidence="10" id="KW-1185">Reference proteome</keyword>
<evidence type="ECO:0000313" key="9">
    <source>
        <dbReference type="EMBL" id="OOQ58939.1"/>
    </source>
</evidence>
<dbReference type="Proteomes" id="UP000189739">
    <property type="component" value="Unassembled WGS sequence"/>
</dbReference>
<dbReference type="GO" id="GO:0005886">
    <property type="term" value="C:plasma membrane"/>
    <property type="evidence" value="ECO:0007669"/>
    <property type="project" value="UniProtKB-SubCell"/>
</dbReference>
<reference evidence="9 10" key="1">
    <citation type="submission" date="2016-07" db="EMBL/GenBank/DDBJ databases">
        <title>Genomic analysis of zinc-resistant bacterium Mucilaginibacter pedocola TBZ30.</title>
        <authorList>
            <person name="Huang J."/>
            <person name="Tang J."/>
        </authorList>
    </citation>
    <scope>NUCLEOTIDE SEQUENCE [LARGE SCALE GENOMIC DNA]</scope>
    <source>
        <strain evidence="9 10">TBZ30</strain>
    </source>
</reference>
<dbReference type="InterPro" id="IPR003838">
    <property type="entry name" value="ABC3_permease_C"/>
</dbReference>
<dbReference type="STRING" id="1792845.BC343_09155"/>
<evidence type="ECO:0000256" key="4">
    <source>
        <dbReference type="ARBA" id="ARBA00022989"/>
    </source>
</evidence>
<feature type="transmembrane region" description="Helical" evidence="6">
    <location>
        <begin position="667"/>
        <end position="691"/>
    </location>
</feature>
<evidence type="ECO:0000259" key="8">
    <source>
        <dbReference type="Pfam" id="PF12704"/>
    </source>
</evidence>
<feature type="domain" description="ABC3 transporter permease C-terminal" evidence="7">
    <location>
        <begin position="290"/>
        <end position="406"/>
    </location>
</feature>
<evidence type="ECO:0008006" key="11">
    <source>
        <dbReference type="Google" id="ProtNLM"/>
    </source>
</evidence>
<feature type="transmembrane region" description="Helical" evidence="6">
    <location>
        <begin position="21"/>
        <end position="43"/>
    </location>
</feature>
<evidence type="ECO:0000259" key="7">
    <source>
        <dbReference type="Pfam" id="PF02687"/>
    </source>
</evidence>
<feature type="transmembrane region" description="Helical" evidence="6">
    <location>
        <begin position="750"/>
        <end position="771"/>
    </location>
</feature>
<keyword evidence="3 6" id="KW-0812">Transmembrane</keyword>
<evidence type="ECO:0000256" key="2">
    <source>
        <dbReference type="ARBA" id="ARBA00022475"/>
    </source>
</evidence>
<evidence type="ECO:0000256" key="6">
    <source>
        <dbReference type="SAM" id="Phobius"/>
    </source>
</evidence>
<dbReference type="PANTHER" id="PTHR30572:SF18">
    <property type="entry name" value="ABC-TYPE MACROLIDE FAMILY EXPORT SYSTEM PERMEASE COMPONENT 2"/>
    <property type="match status" value="1"/>
</dbReference>
<evidence type="ECO:0000256" key="5">
    <source>
        <dbReference type="ARBA" id="ARBA00023136"/>
    </source>
</evidence>
<dbReference type="EMBL" id="MBTF01000023">
    <property type="protein sequence ID" value="OOQ58939.1"/>
    <property type="molecule type" value="Genomic_DNA"/>
</dbReference>
<evidence type="ECO:0000256" key="1">
    <source>
        <dbReference type="ARBA" id="ARBA00004651"/>
    </source>
</evidence>
<accession>A0A1S9PDD5</accession>
<dbReference type="OrthoDB" id="1451596at2"/>
<sequence>MIRNYLKVAWRNLTKHKVYSALNVGGLAIGIAVTMLIGLWAYFQYSYDRFLPGYEQVYQVRRNFNSNGDTLTFSSTSLKLADALRAQIPEMEYVAETDQVGFHGLLADNTKLFMKGMFVGEDFLKIFPYPAAKGSIGKALDDPYSIVITASTAKALFGTTDAIDKTVKFDNRDNLKVTAVIDDVPANSTLQFSYLVPFKYYEMSQPWVKEVRNGSFSDNSFWQYVKLKPGADYNRVMAKIRDIEKVETSSVNAVNSNVIIQPMADWHLYGTYKNGKAVGGFIEYVRMFSIIGVFVLVIACINFVNLSTARFEKRAREVGVRKAIGSDRKQLIIQFLVEAAMVVVVSFALCLLLVQAVLPYFNSLTGTNINIPANSPAFWLITLVSIVLVSLLAGSRPAFYLSSFNPVLVLKGSVKAGKSAVVSRKALVIVQFSCSIALIISTIVIYNQIMYAKDRSTGYEVSKLVTTSMNEDLSRNYTALKNDLLQSGAVESVTTASSPATGVYSHGDVDSWPGKYPGETVELGYIFMSDDYFETLGMKLLSGREFIKGSKADSTSIILNEAAVKRLRLKDPLNQMIVKNGMQYRVVGVVKDALMDSPYANADPTAFIGGGGWNMIYKLPAKADTHAAIEKLTGIFNKYNPAFPYDYRFVDDDYNQKFSEELLVGKLSAVFAALAVFVSCLGLFGMATFMAQQRTKEIGVRKVLGASVTQLWAMLSKDFLVLVIVSCVVASPIAWWFLEGWLQKYTYRISIGPGVFLLAAASAVVIAILTVSYQSIKAALSNPVRSLRSE</sequence>
<gene>
    <name evidence="9" type="ORF">BC343_09155</name>
</gene>
<feature type="domain" description="ABC3 transporter permease C-terminal" evidence="7">
    <location>
        <begin position="670"/>
        <end position="780"/>
    </location>
</feature>
<feature type="transmembrane region" description="Helical" evidence="6">
    <location>
        <begin position="284"/>
        <end position="306"/>
    </location>
</feature>
<dbReference type="GO" id="GO:0022857">
    <property type="term" value="F:transmembrane transporter activity"/>
    <property type="evidence" value="ECO:0007669"/>
    <property type="project" value="TreeGrafter"/>
</dbReference>
<dbReference type="InterPro" id="IPR025857">
    <property type="entry name" value="MacB_PCD"/>
</dbReference>
<proteinExistence type="predicted"/>
<dbReference type="Pfam" id="PF02687">
    <property type="entry name" value="FtsX"/>
    <property type="match status" value="2"/>
</dbReference>
<dbReference type="PANTHER" id="PTHR30572">
    <property type="entry name" value="MEMBRANE COMPONENT OF TRANSPORTER-RELATED"/>
    <property type="match status" value="1"/>
</dbReference>
<evidence type="ECO:0000313" key="10">
    <source>
        <dbReference type="Proteomes" id="UP000189739"/>
    </source>
</evidence>
<protein>
    <recommendedName>
        <fullName evidence="11">ABC transporter permease</fullName>
    </recommendedName>
</protein>
<feature type="transmembrane region" description="Helical" evidence="6">
    <location>
        <begin position="719"/>
        <end position="738"/>
    </location>
</feature>
<feature type="transmembrane region" description="Helical" evidence="6">
    <location>
        <begin position="331"/>
        <end position="357"/>
    </location>
</feature>
<comment type="caution">
    <text evidence="9">The sequence shown here is derived from an EMBL/GenBank/DDBJ whole genome shotgun (WGS) entry which is preliminary data.</text>
</comment>
<comment type="subcellular location">
    <subcellularLocation>
        <location evidence="1">Cell membrane</location>
        <topology evidence="1">Multi-pass membrane protein</topology>
    </subcellularLocation>
</comment>
<evidence type="ECO:0000256" key="3">
    <source>
        <dbReference type="ARBA" id="ARBA00022692"/>
    </source>
</evidence>
<dbReference type="Pfam" id="PF12704">
    <property type="entry name" value="MacB_PCD"/>
    <property type="match status" value="2"/>
</dbReference>
<feature type="domain" description="MacB-like periplasmic core" evidence="8">
    <location>
        <begin position="436"/>
        <end position="632"/>
    </location>
</feature>
<keyword evidence="4 6" id="KW-1133">Transmembrane helix</keyword>
<keyword evidence="5 6" id="KW-0472">Membrane</keyword>
<feature type="transmembrane region" description="Helical" evidence="6">
    <location>
        <begin position="426"/>
        <end position="446"/>
    </location>
</feature>
<dbReference type="AlphaFoldDB" id="A0A1S9PDD5"/>
<keyword evidence="2" id="KW-1003">Cell membrane</keyword>
<name>A0A1S9PDD5_9SPHI</name>
<dbReference type="InterPro" id="IPR050250">
    <property type="entry name" value="Macrolide_Exporter_MacB"/>
</dbReference>
<feature type="domain" description="MacB-like periplasmic core" evidence="8">
    <location>
        <begin position="20"/>
        <end position="242"/>
    </location>
</feature>